<reference evidence="1" key="1">
    <citation type="submission" date="2020-04" db="EMBL/GenBank/DDBJ databases">
        <title>Hybrid Assembly of Korean Phytophthora infestans isolates.</title>
        <authorList>
            <person name="Prokchorchik M."/>
            <person name="Lee Y."/>
            <person name="Seo J."/>
            <person name="Cho J.-H."/>
            <person name="Park Y.-E."/>
            <person name="Jang D.-C."/>
            <person name="Im J.-S."/>
            <person name="Choi J.-G."/>
            <person name="Park H.-J."/>
            <person name="Lee G.-B."/>
            <person name="Lee Y.-G."/>
            <person name="Hong S.-Y."/>
            <person name="Cho K."/>
            <person name="Sohn K.H."/>
        </authorList>
    </citation>
    <scope>NUCLEOTIDE SEQUENCE</scope>
    <source>
        <strain evidence="1">KR_1_A1</strain>
    </source>
</reference>
<comment type="caution">
    <text evidence="1">The sequence shown here is derived from an EMBL/GenBank/DDBJ whole genome shotgun (WGS) entry which is preliminary data.</text>
</comment>
<accession>A0A833W9N5</accession>
<dbReference type="EMBL" id="WSZM01000343">
    <property type="protein sequence ID" value="KAF4034818.1"/>
    <property type="molecule type" value="Genomic_DNA"/>
</dbReference>
<evidence type="ECO:0000313" key="1">
    <source>
        <dbReference type="EMBL" id="KAF4034818.1"/>
    </source>
</evidence>
<gene>
    <name evidence="1" type="ORF">GN244_ATG13179</name>
</gene>
<proteinExistence type="predicted"/>
<keyword evidence="2" id="KW-1185">Reference proteome</keyword>
<dbReference type="Proteomes" id="UP000602510">
    <property type="component" value="Unassembled WGS sequence"/>
</dbReference>
<evidence type="ECO:0000313" key="2">
    <source>
        <dbReference type="Proteomes" id="UP000602510"/>
    </source>
</evidence>
<sequence length="88" mass="9831">MEVDKALAAFVHRWKMKGGSAAHEADHVQPYEDALTAQVCQPSRDHYRHCCAAHCKDGGNGMRNLVLQDSIDDMPKLVHEMRWGTASV</sequence>
<protein>
    <submittedName>
        <fullName evidence="1">Uncharacterized protein</fullName>
    </submittedName>
</protein>
<name>A0A833W9N5_PHYIN</name>
<dbReference type="AlphaFoldDB" id="A0A833W9N5"/>
<organism evidence="1 2">
    <name type="scientific">Phytophthora infestans</name>
    <name type="common">Potato late blight agent</name>
    <name type="synonym">Botrytis infestans</name>
    <dbReference type="NCBI Taxonomy" id="4787"/>
    <lineage>
        <taxon>Eukaryota</taxon>
        <taxon>Sar</taxon>
        <taxon>Stramenopiles</taxon>
        <taxon>Oomycota</taxon>
        <taxon>Peronosporomycetes</taxon>
        <taxon>Peronosporales</taxon>
        <taxon>Peronosporaceae</taxon>
        <taxon>Phytophthora</taxon>
    </lineage>
</organism>